<proteinExistence type="predicted"/>
<evidence type="ECO:0000259" key="1">
    <source>
        <dbReference type="Pfam" id="PF13518"/>
    </source>
</evidence>
<protein>
    <submittedName>
        <fullName evidence="2">Helix-turn-helix domain-containing protein</fullName>
    </submittedName>
</protein>
<accession>A0A8F9TUD2</accession>
<dbReference type="AlphaFoldDB" id="A0A8F9TUD2"/>
<reference evidence="2" key="1">
    <citation type="submission" date="2021-08" db="EMBL/GenBank/DDBJ databases">
        <title>Genome of a novel bacterium of the phylum Verrucomicrobia, Oleiharenicola sp. KSB-15.</title>
        <authorList>
            <person name="Chung J.-H."/>
            <person name="Ahn J.-H."/>
            <person name="Yoon Y."/>
            <person name="Kim D.-Y."/>
            <person name="An S.-H."/>
            <person name="Park I."/>
            <person name="Yeon J."/>
        </authorList>
    </citation>
    <scope>NUCLEOTIDE SEQUENCE</scope>
    <source>
        <strain evidence="2">KSB-15</strain>
    </source>
</reference>
<evidence type="ECO:0000313" key="3">
    <source>
        <dbReference type="Proteomes" id="UP000825051"/>
    </source>
</evidence>
<evidence type="ECO:0000313" key="2">
    <source>
        <dbReference type="EMBL" id="QYM77747.1"/>
    </source>
</evidence>
<name>A0A8F9TUD2_9BACT</name>
<keyword evidence="3" id="KW-1185">Reference proteome</keyword>
<dbReference type="SUPFAM" id="SSF46689">
    <property type="entry name" value="Homeodomain-like"/>
    <property type="match status" value="1"/>
</dbReference>
<dbReference type="Proteomes" id="UP000825051">
    <property type="component" value="Chromosome"/>
</dbReference>
<dbReference type="Pfam" id="PF13518">
    <property type="entry name" value="HTH_28"/>
    <property type="match status" value="1"/>
</dbReference>
<gene>
    <name evidence="2" type="ORF">K0B96_10460</name>
</gene>
<dbReference type="KEGG" id="ole:K0B96_10460"/>
<feature type="domain" description="Insertion element IS150 protein InsJ-like helix-turn-helix" evidence="1">
    <location>
        <begin position="14"/>
        <end position="52"/>
    </location>
</feature>
<sequence length="54" mass="6407">MPWKTTTPMEEIIRFVSLAQTDRFTITDLCEQFNISRKTAYKHLERYAEGGLRL</sequence>
<dbReference type="InterPro" id="IPR055247">
    <property type="entry name" value="InsJ-like_HTH"/>
</dbReference>
<dbReference type="InterPro" id="IPR009057">
    <property type="entry name" value="Homeodomain-like_sf"/>
</dbReference>
<organism evidence="2 3">
    <name type="scientific">Horticoccus luteus</name>
    <dbReference type="NCBI Taxonomy" id="2862869"/>
    <lineage>
        <taxon>Bacteria</taxon>
        <taxon>Pseudomonadati</taxon>
        <taxon>Verrucomicrobiota</taxon>
        <taxon>Opitutia</taxon>
        <taxon>Opitutales</taxon>
        <taxon>Opitutaceae</taxon>
        <taxon>Horticoccus</taxon>
    </lineage>
</organism>
<dbReference type="EMBL" id="CP080507">
    <property type="protein sequence ID" value="QYM77747.1"/>
    <property type="molecule type" value="Genomic_DNA"/>
</dbReference>
<dbReference type="RefSeq" id="WP_220160851.1">
    <property type="nucleotide sequence ID" value="NZ_CP080507.1"/>
</dbReference>